<feature type="compositionally biased region" description="Basic and acidic residues" evidence="1">
    <location>
        <begin position="78"/>
        <end position="97"/>
    </location>
</feature>
<organism evidence="2 3">
    <name type="scientific">Lentibacillus juripiscarius</name>
    <dbReference type="NCBI Taxonomy" id="257446"/>
    <lineage>
        <taxon>Bacteria</taxon>
        <taxon>Bacillati</taxon>
        <taxon>Bacillota</taxon>
        <taxon>Bacilli</taxon>
        <taxon>Bacillales</taxon>
        <taxon>Bacillaceae</taxon>
        <taxon>Lentibacillus</taxon>
    </lineage>
</organism>
<dbReference type="RefSeq" id="WP_382390644.1">
    <property type="nucleotide sequence ID" value="NZ_JBHUNA010000003.1"/>
</dbReference>
<sequence>MGEKNNAKSPLLYIHQPTVRTPEAPMQSRYMTPKKKKKKQKSKEDGNAVKRPVGRDYFVEKSADNQQDAASEAEPVETDEKAVEDKSEETNGERKQFKDMTIRERIDYFLNTPEHVPAMRCVISTDERRYRGIIADFQDETVYLRRGKRTAPAKIAFDYIQDIRMIGF</sequence>
<dbReference type="InterPro" id="IPR025439">
    <property type="entry name" value="Spore_coat_CotO"/>
</dbReference>
<proteinExistence type="predicted"/>
<feature type="compositionally biased region" description="Basic residues" evidence="1">
    <location>
        <begin position="32"/>
        <end position="41"/>
    </location>
</feature>
<protein>
    <submittedName>
        <fullName evidence="2">CotO family spore coat protein</fullName>
    </submittedName>
</protein>
<gene>
    <name evidence="2" type="ORF">ACFSUO_02245</name>
</gene>
<feature type="region of interest" description="Disordered" evidence="1">
    <location>
        <begin position="1"/>
        <end position="97"/>
    </location>
</feature>
<dbReference type="Proteomes" id="UP001597502">
    <property type="component" value="Unassembled WGS sequence"/>
</dbReference>
<evidence type="ECO:0000313" key="3">
    <source>
        <dbReference type="Proteomes" id="UP001597502"/>
    </source>
</evidence>
<dbReference type="Pfam" id="PF14153">
    <property type="entry name" value="Spore_coat_CotO"/>
    <property type="match status" value="1"/>
</dbReference>
<comment type="caution">
    <text evidence="2">The sequence shown here is derived from an EMBL/GenBank/DDBJ whole genome shotgun (WGS) entry which is preliminary data.</text>
</comment>
<evidence type="ECO:0000256" key="1">
    <source>
        <dbReference type="SAM" id="MobiDB-lite"/>
    </source>
</evidence>
<feature type="compositionally biased region" description="Basic and acidic residues" evidence="1">
    <location>
        <begin position="42"/>
        <end position="63"/>
    </location>
</feature>
<keyword evidence="2" id="KW-0946">Virion</keyword>
<evidence type="ECO:0000313" key="2">
    <source>
        <dbReference type="EMBL" id="MFD2759809.1"/>
    </source>
</evidence>
<keyword evidence="3" id="KW-1185">Reference proteome</keyword>
<dbReference type="EMBL" id="JBHUNA010000003">
    <property type="protein sequence ID" value="MFD2759809.1"/>
    <property type="molecule type" value="Genomic_DNA"/>
</dbReference>
<reference evidence="3" key="1">
    <citation type="journal article" date="2019" name="Int. J. Syst. Evol. Microbiol.">
        <title>The Global Catalogue of Microorganisms (GCM) 10K type strain sequencing project: providing services to taxonomists for standard genome sequencing and annotation.</title>
        <authorList>
            <consortium name="The Broad Institute Genomics Platform"/>
            <consortium name="The Broad Institute Genome Sequencing Center for Infectious Disease"/>
            <person name="Wu L."/>
            <person name="Ma J."/>
        </authorList>
    </citation>
    <scope>NUCLEOTIDE SEQUENCE [LARGE SCALE GENOMIC DNA]</scope>
    <source>
        <strain evidence="3">TISTR 1535</strain>
    </source>
</reference>
<keyword evidence="2" id="KW-0167">Capsid protein</keyword>
<name>A0ABW5V211_9BACI</name>
<accession>A0ABW5V211</accession>